<sequence>MKPSAALFVALHYLSLASAASIAKPDDIVQNHETHYCLNDGVVWGDEKGEALVVARKACESDFHGIFKRAEYRKRCYNLSRHKHVKLLFHLSGKSPDHLKKLSREECYRWLSDEIYNCPQGSNVLYGHWRYKQVILLR</sequence>
<reference evidence="2" key="1">
    <citation type="submission" date="2023-01" db="EMBL/GenBank/DDBJ databases">
        <authorList>
            <person name="Piombo E."/>
        </authorList>
    </citation>
    <scope>NUCLEOTIDE SEQUENCE</scope>
</reference>
<proteinExistence type="predicted"/>
<organism evidence="2 3">
    <name type="scientific">Clonostachys chloroleuca</name>
    <dbReference type="NCBI Taxonomy" id="1926264"/>
    <lineage>
        <taxon>Eukaryota</taxon>
        <taxon>Fungi</taxon>
        <taxon>Dikarya</taxon>
        <taxon>Ascomycota</taxon>
        <taxon>Pezizomycotina</taxon>
        <taxon>Sordariomycetes</taxon>
        <taxon>Hypocreomycetidae</taxon>
        <taxon>Hypocreales</taxon>
        <taxon>Bionectriaceae</taxon>
        <taxon>Clonostachys</taxon>
    </lineage>
</organism>
<accession>A0AA35LR68</accession>
<comment type="caution">
    <text evidence="2">The sequence shown here is derived from an EMBL/GenBank/DDBJ whole genome shotgun (WGS) entry which is preliminary data.</text>
</comment>
<evidence type="ECO:0000313" key="2">
    <source>
        <dbReference type="EMBL" id="CAI6036927.1"/>
    </source>
</evidence>
<name>A0AA35LR68_9HYPO</name>
<dbReference type="Proteomes" id="UP001160390">
    <property type="component" value="Unassembled WGS sequence"/>
</dbReference>
<dbReference type="EMBL" id="CABFNP030000521">
    <property type="protein sequence ID" value="CAI6036927.1"/>
    <property type="molecule type" value="Genomic_DNA"/>
</dbReference>
<gene>
    <name evidence="2" type="ORF">CCHLO57077_00015947</name>
</gene>
<dbReference type="AlphaFoldDB" id="A0AA35LR68"/>
<protein>
    <submittedName>
        <fullName evidence="2">Uncharacterized protein</fullName>
    </submittedName>
</protein>
<feature type="chain" id="PRO_5041344262" evidence="1">
    <location>
        <begin position="20"/>
        <end position="138"/>
    </location>
</feature>
<evidence type="ECO:0000256" key="1">
    <source>
        <dbReference type="SAM" id="SignalP"/>
    </source>
</evidence>
<feature type="signal peptide" evidence="1">
    <location>
        <begin position="1"/>
        <end position="19"/>
    </location>
</feature>
<keyword evidence="1" id="KW-0732">Signal</keyword>
<keyword evidence="3" id="KW-1185">Reference proteome</keyword>
<evidence type="ECO:0000313" key="3">
    <source>
        <dbReference type="Proteomes" id="UP001160390"/>
    </source>
</evidence>